<reference evidence="6 7" key="1">
    <citation type="journal article" date="2015" name="Emerg. Microbes Infect.">
        <title>Characterization of 17 strains belonging to the Mycobacterium simiae complex and description of Mycobacterium paraense sp. nov.</title>
        <authorList>
            <person name="Fusco da Costa A.R."/>
            <person name="Fedrizzi T."/>
            <person name="Lopes M.L."/>
            <person name="Pecorari M."/>
            <person name="Oliveira da Costa W.L."/>
            <person name="Giacobazzi E."/>
            <person name="da Costa Bahia J.R."/>
            <person name="De Sanctis V."/>
            <person name="Batista Lima K.V."/>
            <person name="Bertorelli R."/>
            <person name="Grottola A."/>
            <person name="Fabio A."/>
            <person name="Mariottini A."/>
            <person name="Ferretti P."/>
            <person name="Di Leva F."/>
            <person name="Fregni Serpini G."/>
            <person name="Tagliazucchi S."/>
            <person name="Rumpianesi F."/>
            <person name="Jousson O."/>
            <person name="Segata N."/>
            <person name="Tortoli E."/>
        </authorList>
    </citation>
    <scope>NUCLEOTIDE SEQUENCE [LARGE SCALE GENOMIC DNA]</scope>
    <source>
        <strain evidence="4 7">FI-07156</strain>
        <strain evidence="5 6">IEC33</strain>
    </source>
</reference>
<reference evidence="5" key="3">
    <citation type="submission" date="2016-01" db="EMBL/GenBank/DDBJ databases">
        <authorList>
            <person name="Oliw E.H."/>
        </authorList>
    </citation>
    <scope>NUCLEOTIDE SEQUENCE</scope>
    <source>
        <strain evidence="5">IEC33</strain>
    </source>
</reference>
<dbReference type="Proteomes" id="UP000193285">
    <property type="component" value="Unassembled WGS sequence"/>
</dbReference>
<dbReference type="Proteomes" id="UP000193801">
    <property type="component" value="Unassembled WGS sequence"/>
</dbReference>
<gene>
    <name evidence="5" type="ORF">AWB90_08120</name>
    <name evidence="4" type="ORF">AWB91_03410</name>
</gene>
<evidence type="ECO:0000313" key="6">
    <source>
        <dbReference type="Proteomes" id="UP000193285"/>
    </source>
</evidence>
<accession>A0A1X2AFN3</accession>
<evidence type="ECO:0000256" key="1">
    <source>
        <dbReference type="PROSITE-ProRule" id="PRU00285"/>
    </source>
</evidence>
<dbReference type="PANTHER" id="PTHR11527">
    <property type="entry name" value="HEAT-SHOCK PROTEIN 20 FAMILY MEMBER"/>
    <property type="match status" value="1"/>
</dbReference>
<dbReference type="STRING" id="767916.AWB91_03410"/>
<dbReference type="Gene3D" id="2.60.40.790">
    <property type="match status" value="1"/>
</dbReference>
<evidence type="ECO:0000313" key="4">
    <source>
        <dbReference type="EMBL" id="ORW27361.1"/>
    </source>
</evidence>
<sequence>MATLPVQRQPRTLVPDLADLFGGTPLLAGLRPLFDRNVLRVEDEINDGRYEVRAEIPGVDPAKDIDITVHDGMLTIKAVRSQAVESHGRSEFSYGAFARSVPLPAGADVDDVHATYEKGILAISVPVPNGAPAAKRIEVETRD</sequence>
<evidence type="ECO:0000313" key="7">
    <source>
        <dbReference type="Proteomes" id="UP000193801"/>
    </source>
</evidence>
<dbReference type="EMBL" id="LQPN01000033">
    <property type="protein sequence ID" value="ORW49959.1"/>
    <property type="molecule type" value="Genomic_DNA"/>
</dbReference>
<organism evidence="5 6">
    <name type="scientific">Mycobacterium paraense</name>
    <dbReference type="NCBI Taxonomy" id="767916"/>
    <lineage>
        <taxon>Bacteria</taxon>
        <taxon>Bacillati</taxon>
        <taxon>Actinomycetota</taxon>
        <taxon>Actinomycetes</taxon>
        <taxon>Mycobacteriales</taxon>
        <taxon>Mycobacteriaceae</taxon>
        <taxon>Mycobacterium</taxon>
        <taxon>Mycobacterium simiae complex</taxon>
    </lineage>
</organism>
<dbReference type="InterPro" id="IPR008978">
    <property type="entry name" value="HSP20-like_chaperone"/>
</dbReference>
<dbReference type="AlphaFoldDB" id="A0A1X2AFN3"/>
<dbReference type="PROSITE" id="PS01031">
    <property type="entry name" value="SHSP"/>
    <property type="match status" value="1"/>
</dbReference>
<name>A0A1X2AFN3_9MYCO</name>
<comment type="caution">
    <text evidence="5">The sequence shown here is derived from an EMBL/GenBank/DDBJ whole genome shotgun (WGS) entry which is preliminary data.</text>
</comment>
<dbReference type="SUPFAM" id="SSF49764">
    <property type="entry name" value="HSP20-like chaperones"/>
    <property type="match status" value="1"/>
</dbReference>
<comment type="similarity">
    <text evidence="1 2">Belongs to the small heat shock protein (HSP20) family.</text>
</comment>
<feature type="domain" description="SHSP" evidence="3">
    <location>
        <begin position="32"/>
        <end position="142"/>
    </location>
</feature>
<dbReference type="InterPro" id="IPR002068">
    <property type="entry name" value="A-crystallin/Hsp20_dom"/>
</dbReference>
<dbReference type="EMBL" id="LQPK01000042">
    <property type="protein sequence ID" value="ORW27361.1"/>
    <property type="molecule type" value="Genomic_DNA"/>
</dbReference>
<evidence type="ECO:0000313" key="5">
    <source>
        <dbReference type="EMBL" id="ORW49959.1"/>
    </source>
</evidence>
<keyword evidence="7" id="KW-1185">Reference proteome</keyword>
<protein>
    <recommendedName>
        <fullName evidence="3">SHSP domain-containing protein</fullName>
    </recommendedName>
</protein>
<reference evidence="4" key="2">
    <citation type="submission" date="2016-01" db="EMBL/GenBank/DDBJ databases">
        <authorList>
            <person name="Ana R.F.D.C."/>
            <person name="Tarcisio F."/>
            <person name="Maria L.L."/>
            <person name="Monica P."/>
            <person name="Wana L.O.D.C."/>
            <person name="Elisabetta G."/>
            <person name="Jeann R.D.C.B."/>
            <person name="Veronica D.S."/>
            <person name="Karla V.B.L."/>
            <person name="Roberto B."/>
            <person name="Antonella G."/>
            <person name="Anna F."/>
            <person name="Alessandro M."/>
            <person name="Pamela F."/>
            <person name="Francesca D.L."/>
            <person name="Giulia F.S."/>
            <person name="Sara T."/>
            <person name="Fabio R."/>
            <person name="Olivier J."/>
            <person name="Nicola S."/>
            <person name="Enrico T."/>
        </authorList>
    </citation>
    <scope>NUCLEOTIDE SEQUENCE</scope>
    <source>
        <strain evidence="4">FI-07156</strain>
    </source>
</reference>
<proteinExistence type="inferred from homology"/>
<dbReference type="Pfam" id="PF00011">
    <property type="entry name" value="HSP20"/>
    <property type="match status" value="1"/>
</dbReference>
<dbReference type="CDD" id="cd06464">
    <property type="entry name" value="ACD_sHsps-like"/>
    <property type="match status" value="1"/>
</dbReference>
<dbReference type="OrthoDB" id="3855217at2"/>
<dbReference type="InterPro" id="IPR031107">
    <property type="entry name" value="Small_HSP"/>
</dbReference>
<evidence type="ECO:0000256" key="2">
    <source>
        <dbReference type="RuleBase" id="RU003616"/>
    </source>
</evidence>
<evidence type="ECO:0000259" key="3">
    <source>
        <dbReference type="PROSITE" id="PS01031"/>
    </source>
</evidence>
<dbReference type="RefSeq" id="WP_085094335.1">
    <property type="nucleotide sequence ID" value="NZ_JACKVQ010000008.1"/>
</dbReference>